<dbReference type="SMART" id="SM00682">
    <property type="entry name" value="G2F"/>
    <property type="match status" value="1"/>
</dbReference>
<evidence type="ECO:0000256" key="13">
    <source>
        <dbReference type="ARBA" id="ARBA00023136"/>
    </source>
</evidence>
<dbReference type="InterPro" id="IPR007110">
    <property type="entry name" value="Ig-like_dom"/>
</dbReference>
<dbReference type="Pfam" id="PF07645">
    <property type="entry name" value="EGF_CA"/>
    <property type="match status" value="5"/>
</dbReference>
<feature type="domain" description="Ig-like" evidence="20">
    <location>
        <begin position="1289"/>
        <end position="1375"/>
    </location>
</feature>
<evidence type="ECO:0000256" key="7">
    <source>
        <dbReference type="ARBA" id="ARBA00022536"/>
    </source>
</evidence>
<keyword evidence="10" id="KW-0677">Repeat</keyword>
<dbReference type="SUPFAM" id="SSF57184">
    <property type="entry name" value="Growth factor receptor domain"/>
    <property type="match status" value="1"/>
</dbReference>
<feature type="domain" description="Ig-like" evidence="20">
    <location>
        <begin position="2863"/>
        <end position="2949"/>
    </location>
</feature>
<feature type="domain" description="Ig-like" evidence="20">
    <location>
        <begin position="893"/>
        <end position="981"/>
    </location>
</feature>
<dbReference type="SMART" id="SM00408">
    <property type="entry name" value="IGc2"/>
    <property type="match status" value="38"/>
</dbReference>
<feature type="domain" description="Ig-like" evidence="20">
    <location>
        <begin position="1663"/>
        <end position="1751"/>
    </location>
</feature>
<feature type="non-terminal residue" evidence="22">
    <location>
        <position position="1"/>
    </location>
</feature>
<dbReference type="FunFam" id="2.20.100.10:FF:000001">
    <property type="entry name" value="semaphorin-5A isoform X1"/>
    <property type="match status" value="3"/>
</dbReference>
<evidence type="ECO:0000256" key="11">
    <source>
        <dbReference type="ARBA" id="ARBA00022837"/>
    </source>
</evidence>
<feature type="domain" description="Ig-like" evidence="20">
    <location>
        <begin position="1950"/>
        <end position="2056"/>
    </location>
</feature>
<dbReference type="InterPro" id="IPR001881">
    <property type="entry name" value="EGF-like_Ca-bd_dom"/>
</dbReference>
<dbReference type="InterPro" id="IPR009017">
    <property type="entry name" value="GFP"/>
</dbReference>
<dbReference type="FunFam" id="2.60.40.10:FF:000130">
    <property type="entry name" value="Hemicentin 1"/>
    <property type="match status" value="14"/>
</dbReference>
<feature type="domain" description="Ig-like" evidence="20">
    <location>
        <begin position="331"/>
        <end position="417"/>
    </location>
</feature>
<dbReference type="SUPFAM" id="SSF82895">
    <property type="entry name" value="TSP-1 type 1 repeat"/>
    <property type="match status" value="5"/>
</dbReference>
<feature type="domain" description="EGF-like" evidence="19">
    <location>
        <begin position="4480"/>
        <end position="4519"/>
    </location>
</feature>
<keyword evidence="7 18" id="KW-0245">EGF-like domain</keyword>
<dbReference type="FunFam" id="2.60.40.10:FF:000273">
    <property type="entry name" value="contactin-3 isoform X1"/>
    <property type="match status" value="1"/>
</dbReference>
<feature type="domain" description="Ig-like" evidence="20">
    <location>
        <begin position="3138"/>
        <end position="3223"/>
    </location>
</feature>
<accession>A0A401SJ83</accession>
<dbReference type="STRING" id="137246.A0A401SJ83"/>
<dbReference type="SMART" id="SM00409">
    <property type="entry name" value="IG"/>
    <property type="match status" value="38"/>
</dbReference>
<dbReference type="InterPro" id="IPR003599">
    <property type="entry name" value="Ig_sub"/>
</dbReference>
<dbReference type="PANTHER" id="PTHR12231:SF253">
    <property type="entry name" value="DPR-INTERACTING PROTEIN ETA, ISOFORM B-RELATED"/>
    <property type="match status" value="1"/>
</dbReference>
<evidence type="ECO:0000259" key="21">
    <source>
        <dbReference type="PROSITE" id="PS50993"/>
    </source>
</evidence>
<dbReference type="InterPro" id="IPR049883">
    <property type="entry name" value="NOTCH1_EGF-like"/>
</dbReference>
<dbReference type="Pfam" id="PF07679">
    <property type="entry name" value="I-set"/>
    <property type="match status" value="31"/>
</dbReference>
<dbReference type="InterPro" id="IPR026823">
    <property type="entry name" value="cEGF"/>
</dbReference>
<dbReference type="FunFam" id="2.60.40.10:FF:000503">
    <property type="entry name" value="Hemicentin 1"/>
    <property type="match status" value="2"/>
</dbReference>
<dbReference type="InterPro" id="IPR009030">
    <property type="entry name" value="Growth_fac_rcpt_cys_sf"/>
</dbReference>
<name>A0A401SJ83_CHIPU</name>
<comment type="subcellular location">
    <subcellularLocation>
        <location evidence="2">Cell membrane</location>
    </subcellularLocation>
    <subcellularLocation>
        <location evidence="1">Membrane</location>
        <topology evidence="1">Single-pass membrane protein</topology>
    </subcellularLocation>
    <subcellularLocation>
        <location evidence="3">Secreted</location>
        <location evidence="3">Extracellular space</location>
        <location evidence="3">Extracellular matrix</location>
    </subcellularLocation>
</comment>
<dbReference type="FunFam" id="2.60.40.10:FF:001131">
    <property type="entry name" value="Hemicentin 1"/>
    <property type="match status" value="1"/>
</dbReference>
<dbReference type="FunFam" id="2.60.40.10:FF:000708">
    <property type="entry name" value="Hemicentin 1"/>
    <property type="match status" value="1"/>
</dbReference>
<feature type="domain" description="Ig-like" evidence="20">
    <location>
        <begin position="2248"/>
        <end position="2338"/>
    </location>
</feature>
<evidence type="ECO:0000256" key="9">
    <source>
        <dbReference type="ARBA" id="ARBA00022729"/>
    </source>
</evidence>
<feature type="domain" description="Ig-like" evidence="20">
    <location>
        <begin position="1475"/>
        <end position="1564"/>
    </location>
</feature>
<dbReference type="FunFam" id="2.10.25.10:FF:000352">
    <property type="entry name" value="Hemicentin 1"/>
    <property type="match status" value="1"/>
</dbReference>
<feature type="domain" description="Ig-like" evidence="20">
    <location>
        <begin position="1"/>
        <end position="85"/>
    </location>
</feature>
<feature type="domain" description="Ig-like" evidence="20">
    <location>
        <begin position="3047"/>
        <end position="3131"/>
    </location>
</feature>
<evidence type="ECO:0000256" key="16">
    <source>
        <dbReference type="ARBA" id="ARBA00023319"/>
    </source>
</evidence>
<proteinExistence type="predicted"/>
<feature type="domain" description="EGF-like" evidence="19">
    <location>
        <begin position="4324"/>
        <end position="4359"/>
    </location>
</feature>
<evidence type="ECO:0000256" key="17">
    <source>
        <dbReference type="ARBA" id="ARBA00069893"/>
    </source>
</evidence>
<evidence type="ECO:0000313" key="22">
    <source>
        <dbReference type="EMBL" id="GCC30458.1"/>
    </source>
</evidence>
<dbReference type="InterPro" id="IPR000884">
    <property type="entry name" value="TSP1_rpt"/>
</dbReference>
<dbReference type="Proteomes" id="UP000287033">
    <property type="component" value="Unassembled WGS sequence"/>
</dbReference>
<organism evidence="22 23">
    <name type="scientific">Chiloscyllium punctatum</name>
    <name type="common">Brownbanded bambooshark</name>
    <name type="synonym">Hemiscyllium punctatum</name>
    <dbReference type="NCBI Taxonomy" id="137246"/>
    <lineage>
        <taxon>Eukaryota</taxon>
        <taxon>Metazoa</taxon>
        <taxon>Chordata</taxon>
        <taxon>Craniata</taxon>
        <taxon>Vertebrata</taxon>
        <taxon>Chondrichthyes</taxon>
        <taxon>Elasmobranchii</taxon>
        <taxon>Galeomorphii</taxon>
        <taxon>Galeoidea</taxon>
        <taxon>Orectolobiformes</taxon>
        <taxon>Hemiscylliidae</taxon>
        <taxon>Chiloscyllium</taxon>
    </lineage>
</organism>
<dbReference type="SMART" id="SM00209">
    <property type="entry name" value="TSP1"/>
    <property type="match status" value="5"/>
</dbReference>
<dbReference type="SMART" id="SM00179">
    <property type="entry name" value="EGF_CA"/>
    <property type="match status" value="7"/>
</dbReference>
<keyword evidence="9" id="KW-0732">Signal</keyword>
<evidence type="ECO:0000259" key="19">
    <source>
        <dbReference type="PROSITE" id="PS50026"/>
    </source>
</evidence>
<dbReference type="FunFam" id="2.60.40.10:FF:000186">
    <property type="entry name" value="Hemicentin 1"/>
    <property type="match status" value="5"/>
</dbReference>
<comment type="caution">
    <text evidence="18">Lacks conserved residue(s) required for the propagation of feature annotation.</text>
</comment>
<keyword evidence="12" id="KW-1133">Transmembrane helix</keyword>
<dbReference type="InterPro" id="IPR006605">
    <property type="entry name" value="G2_nidogen/fibulin_G2F"/>
</dbReference>
<feature type="domain" description="Ig-like" evidence="20">
    <location>
        <begin position="240"/>
        <end position="324"/>
    </location>
</feature>
<feature type="domain" description="Ig-like" evidence="20">
    <location>
        <begin position="1171"/>
        <end position="1251"/>
    </location>
</feature>
<dbReference type="OMA" id="RIYRVQP"/>
<feature type="domain" description="Ig-like" evidence="20">
    <location>
        <begin position="3588"/>
        <end position="3675"/>
    </location>
</feature>
<evidence type="ECO:0000256" key="4">
    <source>
        <dbReference type="ARBA" id="ARBA00022475"/>
    </source>
</evidence>
<dbReference type="SUPFAM" id="SSF57196">
    <property type="entry name" value="EGF/Laminin"/>
    <property type="match status" value="3"/>
</dbReference>
<dbReference type="SMART" id="SM00406">
    <property type="entry name" value="IGv"/>
    <property type="match status" value="12"/>
</dbReference>
<dbReference type="FunFam" id="2.60.40.10:FF:000032">
    <property type="entry name" value="palladin isoform X1"/>
    <property type="match status" value="6"/>
</dbReference>
<keyword evidence="6" id="KW-0272">Extracellular matrix</keyword>
<evidence type="ECO:0000256" key="18">
    <source>
        <dbReference type="PROSITE-ProRule" id="PRU00076"/>
    </source>
</evidence>
<dbReference type="PROSITE" id="PS50835">
    <property type="entry name" value="IG_LIKE"/>
    <property type="match status" value="39"/>
</dbReference>
<dbReference type="PROSITE" id="PS50092">
    <property type="entry name" value="TSP1"/>
    <property type="match status" value="5"/>
</dbReference>
<protein>
    <recommendedName>
        <fullName evidence="17">Cell adhesion molecule-related/down-regulated by oncogenes</fullName>
    </recommendedName>
</protein>
<dbReference type="FunFam" id="2.10.25.10:FF:000008">
    <property type="entry name" value="Signal peptide, CUB domain, EGF-like 2"/>
    <property type="match status" value="1"/>
</dbReference>
<evidence type="ECO:0000256" key="3">
    <source>
        <dbReference type="ARBA" id="ARBA00004498"/>
    </source>
</evidence>
<dbReference type="InterPro" id="IPR013106">
    <property type="entry name" value="Ig_V-set"/>
</dbReference>
<feature type="domain" description="Ig-like" evidence="20">
    <location>
        <begin position="986"/>
        <end position="1075"/>
    </location>
</feature>
<keyword evidence="15" id="KW-0325">Glycoprotein</keyword>
<comment type="caution">
    <text evidence="22">The sequence shown here is derived from an EMBL/GenBank/DDBJ whole genome shotgun (WGS) entry which is preliminary data.</text>
</comment>
<feature type="domain" description="Ig-like" evidence="20">
    <location>
        <begin position="2060"/>
        <end position="2149"/>
    </location>
</feature>
<feature type="domain" description="Ig-like" evidence="20">
    <location>
        <begin position="2770"/>
        <end position="2858"/>
    </location>
</feature>
<evidence type="ECO:0000259" key="20">
    <source>
        <dbReference type="PROSITE" id="PS50835"/>
    </source>
</evidence>
<dbReference type="FunFam" id="2.60.40.10:FF:000285">
    <property type="entry name" value="Hemicentin 1"/>
    <property type="match status" value="3"/>
</dbReference>
<dbReference type="GO" id="GO:0005886">
    <property type="term" value="C:plasma membrane"/>
    <property type="evidence" value="ECO:0007669"/>
    <property type="project" value="UniProtKB-SubCell"/>
</dbReference>
<feature type="domain" description="Ig-like" evidence="20">
    <location>
        <begin position="610"/>
        <end position="701"/>
    </location>
</feature>
<dbReference type="FunFam" id="2.10.25.10:FF:000005">
    <property type="entry name" value="Fibrillin 2"/>
    <property type="match status" value="1"/>
</dbReference>
<feature type="disulfide bond" evidence="18">
    <location>
        <begin position="4484"/>
        <end position="4494"/>
    </location>
</feature>
<feature type="domain" description="Ig-like" evidence="20">
    <location>
        <begin position="2155"/>
        <end position="2241"/>
    </location>
</feature>
<dbReference type="InterPro" id="IPR013783">
    <property type="entry name" value="Ig-like_fold"/>
</dbReference>
<feature type="domain" description="Ig-like" evidence="20">
    <location>
        <begin position="429"/>
        <end position="511"/>
    </location>
</feature>
<evidence type="ECO:0000313" key="23">
    <source>
        <dbReference type="Proteomes" id="UP000287033"/>
    </source>
</evidence>
<dbReference type="FunFam" id="2.20.100.10:FF:000007">
    <property type="entry name" value="Thrombospondin 1"/>
    <property type="match status" value="2"/>
</dbReference>
<evidence type="ECO:0000256" key="15">
    <source>
        <dbReference type="ARBA" id="ARBA00023180"/>
    </source>
</evidence>
<feature type="domain" description="Ig-like" evidence="20">
    <location>
        <begin position="3408"/>
        <end position="3480"/>
    </location>
</feature>
<feature type="domain" description="Ig-like" evidence="20">
    <location>
        <begin position="1756"/>
        <end position="1847"/>
    </location>
</feature>
<gene>
    <name evidence="22" type="ORF">chiPu_0008909</name>
</gene>
<keyword evidence="4" id="KW-1003">Cell membrane</keyword>
<keyword evidence="14 18" id="KW-1015">Disulfide bond</keyword>
<evidence type="ECO:0000256" key="2">
    <source>
        <dbReference type="ARBA" id="ARBA00004236"/>
    </source>
</evidence>
<keyword evidence="16" id="KW-0393">Immunoglobulin domain</keyword>
<dbReference type="PROSITE" id="PS50026">
    <property type="entry name" value="EGF_3"/>
    <property type="match status" value="4"/>
</dbReference>
<feature type="domain" description="Ig-like" evidence="20">
    <location>
        <begin position="799"/>
        <end position="888"/>
    </location>
</feature>
<evidence type="ECO:0000256" key="1">
    <source>
        <dbReference type="ARBA" id="ARBA00004167"/>
    </source>
</evidence>
<dbReference type="CDD" id="cd00096">
    <property type="entry name" value="Ig"/>
    <property type="match status" value="11"/>
</dbReference>
<feature type="domain" description="Ig-like" evidence="20">
    <location>
        <begin position="2493"/>
        <end position="2582"/>
    </location>
</feature>
<feature type="domain" description="Ig-like" evidence="20">
    <location>
        <begin position="2398"/>
        <end position="2488"/>
    </location>
</feature>
<feature type="domain" description="Ig-like" evidence="20">
    <location>
        <begin position="1380"/>
        <end position="1470"/>
    </location>
</feature>
<dbReference type="EMBL" id="BEZZ01000303">
    <property type="protein sequence ID" value="GCC30458.1"/>
    <property type="molecule type" value="Genomic_DNA"/>
</dbReference>
<dbReference type="PROSITE" id="PS01187">
    <property type="entry name" value="EGF_CA"/>
    <property type="match status" value="2"/>
</dbReference>
<dbReference type="Pfam" id="PF07474">
    <property type="entry name" value="G2F"/>
    <property type="match status" value="1"/>
</dbReference>
<dbReference type="PANTHER" id="PTHR12231">
    <property type="entry name" value="CTX-RELATED TYPE I TRANSMEMBRANE PROTEIN"/>
    <property type="match status" value="1"/>
</dbReference>
<dbReference type="InterPro" id="IPR036179">
    <property type="entry name" value="Ig-like_dom_sf"/>
</dbReference>
<feature type="domain" description="Ig-like" evidence="20">
    <location>
        <begin position="2954"/>
        <end position="3042"/>
    </location>
</feature>
<dbReference type="SUPFAM" id="SSF48726">
    <property type="entry name" value="Immunoglobulin"/>
    <property type="match status" value="39"/>
</dbReference>
<evidence type="ECO:0000256" key="14">
    <source>
        <dbReference type="ARBA" id="ARBA00023157"/>
    </source>
</evidence>
<dbReference type="Pfam" id="PF12662">
    <property type="entry name" value="cEGF"/>
    <property type="match status" value="1"/>
</dbReference>
<feature type="domain" description="EGF-like" evidence="19">
    <location>
        <begin position="4242"/>
        <end position="4281"/>
    </location>
</feature>
<feature type="domain" description="Ig-like" evidence="20">
    <location>
        <begin position="2587"/>
        <end position="2674"/>
    </location>
</feature>
<keyword evidence="8" id="KW-0812">Transmembrane</keyword>
<dbReference type="InterPro" id="IPR013098">
    <property type="entry name" value="Ig_I-set"/>
</dbReference>
<dbReference type="InterPro" id="IPR036383">
    <property type="entry name" value="TSP1_rpt_sf"/>
</dbReference>
<dbReference type="PROSITE" id="PS00010">
    <property type="entry name" value="ASX_HYDROXYL"/>
    <property type="match status" value="4"/>
</dbReference>
<dbReference type="Gene3D" id="2.60.40.10">
    <property type="entry name" value="Immunoglobulins"/>
    <property type="match status" value="40"/>
</dbReference>
<dbReference type="FunFam" id="2.60.40.10:FF:000005">
    <property type="entry name" value="Neuronal cell adhesion molecule"/>
    <property type="match status" value="2"/>
</dbReference>
<dbReference type="PROSITE" id="PS01186">
    <property type="entry name" value="EGF_2"/>
    <property type="match status" value="2"/>
</dbReference>
<dbReference type="InterPro" id="IPR000152">
    <property type="entry name" value="EGF-type_Asp/Asn_hydroxyl_site"/>
</dbReference>
<evidence type="ECO:0000256" key="8">
    <source>
        <dbReference type="ARBA" id="ARBA00022692"/>
    </source>
</evidence>
<feature type="domain" description="Ig-like" evidence="20">
    <location>
        <begin position="1080"/>
        <end position="1167"/>
    </location>
</feature>
<feature type="domain" description="Ig-like" evidence="20">
    <location>
        <begin position="706"/>
        <end position="792"/>
    </location>
</feature>
<feature type="domain" description="Ig-like" evidence="20">
    <location>
        <begin position="3226"/>
        <end position="3312"/>
    </location>
</feature>
<evidence type="ECO:0000256" key="10">
    <source>
        <dbReference type="ARBA" id="ARBA00022737"/>
    </source>
</evidence>
<evidence type="ECO:0000256" key="6">
    <source>
        <dbReference type="ARBA" id="ARBA00022530"/>
    </source>
</evidence>
<dbReference type="OrthoDB" id="5985519at2759"/>
<dbReference type="SMART" id="SM00181">
    <property type="entry name" value="EGF"/>
    <property type="match status" value="7"/>
</dbReference>
<feature type="domain" description="Ig-like" evidence="20">
    <location>
        <begin position="2342"/>
        <end position="2381"/>
    </location>
</feature>
<dbReference type="SUPFAM" id="SSF54511">
    <property type="entry name" value="GFP-like"/>
    <property type="match status" value="1"/>
</dbReference>
<sequence length="4680" mass="509492">HVTVIPSSRTFLRAMEVQIHCTVTGYPDPEVVWIHKDSLVTNNDRFVINEFGTLIIKDAVPKDAGSYTCLASNSVGTDKGEAKLKYLGDLELALVPFTEIDPVHGTLWIRKVQQVDAGEYTCVASNEAGRSSATIMLDVGSAPLFLEMPSDMSVTIGKNVTLLCSAVGEPVPQVTWRRLDGQPIFSKTDSMSFVSQLETGSLFIEGVWLDDEGMYVCEAQNLFGVIRSEVALTISGLVAPEVVESAPVINVLEGRSLTLPCVVLAGNPFPEHYWLKDNQLLSLDSRLSIRSDGSFFIERTEQGDAGKYICTIRNVVGSVNKTITVYVHVLPSIKHGQTVYITNEGVAVTLLCESSGTPKPTVVWSKGKELISRHEPQYSIDASGKLLIPYPSAEDSGIYICTATNVAGVSSREMQLFVHTKPQIDGVNPDNLDKPIKITATAGTEVTLPCEVQGSPPPIIRWKKDSRLVPLVSARYTVLPLGSLMILDSRASDSGLYKCSAINRAGNASLTLQLIVQVPPKIHLSHHLLKVIVGQSIDLPCLAHGDPTPKIRWYKDDEALLQGATDSLDGPDGSINIADVELSDAGIYRCEATNNAGHDMTQMTLEVLEPPFFAEDIALINAEQERLARDKVILPCPVNGTPPPVIRWLKNGLDLLAHEPGISVLEDGSLLIDSASPYDSGDYLCVAMNEAGSSKRKYRLNVQAPPEIRGNGQVQNITVSVNQPLMLECDASGSPTPTLSWYKNEQQVTETSRVRLLNGGQVLRLSKSRKGDSGVYSCNAVNVAGTAKKYFNLLVQVPPSIYGSGVTQEVAILVNSKLELTCRANGVPFPHIAWNKDGEALSPGVQYVEFTEEGQTLHIQTSHLIDQGLYQCVAFNPAGQKSKHFKVNVYVPPTIQGVNDTKEVIAQLKSHVSLQCDAHGIPAPGITWLKDGRPIVSSSKMTYVERGQFLLINEVQASDQGWYTCRARNIAGSMEKSYRMQVYVPPRIEGRLHHPLKTKAIVGHSLTLTCSSSGYPPPVLSWLKDGVSLTDSDRIQLMGEGKTLKIENVRESDAGTYTCMATSAAGEEHLQYTVDILVPPQLLIEESSHVTVTIDNPLELACKVTGNPPPKITWLRNNIMLTELDGAQVSAHGSKLFIPRLKSVDVGRYVCVARNEAGERRREFNVTIHVPPVVTIVGVENLVIVVGKSAILECTATGIPTPSISWLKNSQLLTETSGRLKIEKVTQQDEGIYSCIATNGAGESQQDTRVTVYEPPVINKSVDTNKTVTMNLPASFECLASGTPPPVPPSILGEEQNVSVTLNDYISLDCQSQAFPPPTLRWTKDGQPLPMRADHRLSENASLFEIKSAQIQDAGRYTCEASNNAGKTEKNYNLHVWVPPTFYGLKEQISVTVIEGNTLSLFCDCIGIPYPTLEWQKNGKPLSTVKDDRITVSSGSQMLQIARTRISDAANYTCIGTNLAGTNKQDYSVEIYVMPSIKNGGRQPTEISIARGAEITLECEADGVPWPTLTWVKDGRPVVSRRGIQVENEGRSLKIQRAQEDNTGRYTCLAINVAGQSDRKFDLSVHVPPAIIGEIGAPENISTLLSNSISLICEATGVPPPVFTWFRNGSPIVSSTRMQILSGGRTLKLTRVLMGDAGHYSCVASNSVGEAAKDFHVDVLSPPSILNENQVEKVEVKQKQDINMTCLTTGNPKPQVTWLRDGQELNDSTDYRVSSDGSVLEIFKATLSHTGQYTCVASNSVGDKSINYHLSVLVTPRIPNLGEDGTPEDVIVIVNNPTSLACEAEAYPSPTITWLKDGIPFKASRNIHLLPGGRGLQILNVQEENAGRYSCVVTNIAGEAVKDYELKVFIPPVIAKDDQTAGGFRVTQVKTKVNTTLTLVCESWATPVPALRWYKDGQLLTGTEHLQILDKGRILQIRYTRVSDTGRYTCVATNIAGEDEKDFHVNIQVPPIFQKLYGVNAAWEVINRVDEAEEIVEHREVIVNNPVSLYCETNAIPPPILSWYKDGEALSATDDVLILPGSHILQIPRVRADDAGRYTCRAVNEVGEDQLHYELVILIPPVIHSEGGEFGEELVSVVNKTVKLHCEAAGKPPPSIFWFRDSLPIATDSRHQLLDNGSILQIHAVQASDAAGYICLAENSAGSTKKLFSLRVQVPPMLLGPSPENVSVVMNNPIWLTCEYRALPSADIEWYKNGQLLQSRTDMLILPGGHILHIPRAKTEHNGNYVCVATNAAGRDMKDIHLHVYLPPSIKYHGDSYSEAITIRAGETATLRCESEAVPVPTVMWYKNDHHLALVNGTHILSDGQILQIQDAQVTDSGHYMCNVANLAGQMKRTFRLNVHSPPTFEEPLEEVINQTAGKAFGLSCQPLGVPPPTITWLKDGEPLEVRKHFSLFIQVPPSILGSTVPTEYDAIENEDVKLECVTTGEPKPILKWFKEGQPLETLTKAHFNLTSDGSSLDVKGVLVSDTGKYTCVAWNPAGEETKMYILNVLIPPNISGVSSHPEIITVVPNAAVTLECRAAGTPPPQLTWLKDGLPLPISSHVRLLLAGQILRIAHVQISDAGTYTCVAVSQAGMTQRHYQLQVQVPPRFENSGDSEETMVIRGASVSFTCDTGGIPPPVFSWLKDGELLVLNDLSLKSHEMKLHLPSVDRSDSGWYSCIAVNDAGKATRHFNLVVMEPPQISDSEMPQEVSVVLSSLLELVCTAIGIPAPEISWMKDGVPLDGTGSVLNDGKVLRIERVQVEDAGLYTCLAANLAGEDQLQYLVRINVPPNIIGSSDAQMVTLLAEEQLTLECKSEADPPPVVQWFKDDVLLQANAHIQNVPDRRYLLIDNVGPSDAGMYSCLLSNIAGQMTHSFNVIIHVTPTIKANSPSLSVIINQVALLECEAEGIPKPTVTWRKDGNLLPTGSPRFDFLSEGSLQIHSVQISDAGHYLCTASNAVGTDHHRIELQVLDAPIISPAPTNITALANVQAELSCEVSGTPKPEVIWKKNGKPLNFKLQQNMYRLLPSGSLVIISATTQDTALYECVVSNEAGDSQRLIQFTVHVPPSIADDSPNVTITKMSSVVLTCHATGIPEPAVSWMKDGAQMGNRGPGYKILPTGSLEVTTATLSHAGSYMCTARNVVGTAHRHVTLIVQEPPVIKPLPSTVETVVNRGIILPCESTGTPRPSITWQKEGATITNTGYLLLANGALEITRATEEYSGNYMCIAQNPAGTALGKTKLVVQVPPIIKAHSREYKATIDHPATLPCEAEGHPKPEVTWVKDGRTIANQMRLQTFANGSLQILPIQLADAGWYTCVARNKAGVVSLDTILVVQVPPSIVIGQLELSVLEDSQALLPCVAQGSPAPVVYWEKDGVAVPDVSGKFTALQSGELIVENTTPEDAGVYTCTAVSAAGKASHDIRLFVSVQPAFTELPADVSLHKGERLLLTCAAKGLPIPLISWNFNNKPITAKDSGKEGRSELIIEKVSKEHSGTYVCTAESDVGMIKAVGFVYVKEAPVLHGEVTAYQTEPLGGNVVLNCDAHGDPAPSINWNKNGRPLTVSNRIRQMNNGSLAIYGTVNEDAGDYKCVAENEAGVVERKVTLMLQSAPVFTVEPLDTVVSVGDRVLLHCQAAGEPSPTVEWTKNGHPIRENGRLVVLQNSTLQILSAVKEDTGEYECVARNLMGSSFVGITVTVQVHGGFSEWLNWGPCSVTCGQGIKERIRLCNNPLPANGGRSCHGWDVESRQCNAKPCPVHGQWSLWGAWEGCSQSCGQGNQTRRRSCSDPPTQHGGRPCEGKATEVKKCIFVPCPVDGQWTAWNSWSRCSASCGGGVHQRTRSCFDPPPQYGGNLCEGSDVDVVLCNNEPCPVNGNWGSWSSWNPCSQTCGGGQSKRYRSCGNPAPANGGNICSGVNVQMQRCGIDLCPVNGGWSPWQPWSECSASCGGGTQLRKRQCNSPPPNGNGRGCPGESFQTASCSYHPCPGVPGRARGSLIGIINDKEFGIAFLDANITANAAAGTTTLQANIQNIPSTIGPLVRVLASVFTPIYWSVAFPAPGTANGFTLTKGVFRQESQMEFATGEILRMTHVARGVDTDGVLLFDVVINGYIPRNIESADIAVKDFSEKYVQTGPGQLYVSSTQTFLNNGSPVSFHCNHTIEYESGMGNQPSPFQILKAEYISVFYNVKMEELNFRITVSFQKGSTEGQCPRGYILDSSSYCTDIDECQLGIHMCHFGQNCQNEAGSYRCLVRCGIGFKQSAEGAQCEDINECEESANPPCQQRCLNAVGTYRCGCDPGYQRRGQHCVDINECNMNVCRPDQECQNTEGGYQCTESCPHGTTRLPSGTCGDVDECKTGDHLCRYNQKCENTAGGYHCSCPHGYRSQGVGRPCLDVDECQQIPKPCVYQCRNLVGSYKCLCPPGKQLQGDAKSCAGLEKPKLSNSTITSFRPQLVSISQYSHSQQTSQNQINPFYTWLGWKMNREHETQDNRKSCPTGYRKRNGVCTDINECQTWHFCQHDCKNTQGSYRCICPSGYRLLPNGRSCQDIDECQEQNIKCGLNQMCFNMRGSHQCIDTPCPASYRRGPSPGTCYRRCILHCSAGPLAFQYKLLTLPRGIPAKHDVIRLSAFSERGVLQSRTNFTAIEQDVASPFAIRTDQGRGIVHTLHPLMESRVYRLKVHATTFSEQGPLKYHSVFVIVIAVSPYPY</sequence>
<dbReference type="Pfam" id="PF00090">
    <property type="entry name" value="TSP_1"/>
    <property type="match status" value="5"/>
</dbReference>
<feature type="domain" description="Ig-like" evidence="20">
    <location>
        <begin position="143"/>
        <end position="233"/>
    </location>
</feature>
<dbReference type="InterPro" id="IPR018097">
    <property type="entry name" value="EGF_Ca-bd_CS"/>
</dbReference>
<dbReference type="InterPro" id="IPR003598">
    <property type="entry name" value="Ig_sub2"/>
</dbReference>
<keyword evidence="23" id="KW-1185">Reference proteome</keyword>
<reference evidence="22 23" key="1">
    <citation type="journal article" date="2018" name="Nat. Ecol. Evol.">
        <title>Shark genomes provide insights into elasmobranch evolution and the origin of vertebrates.</title>
        <authorList>
            <person name="Hara Y"/>
            <person name="Yamaguchi K"/>
            <person name="Onimaru K"/>
            <person name="Kadota M"/>
            <person name="Koyanagi M"/>
            <person name="Keeley SD"/>
            <person name="Tatsumi K"/>
            <person name="Tanaka K"/>
            <person name="Motone F"/>
            <person name="Kageyama Y"/>
            <person name="Nozu R"/>
            <person name="Adachi N"/>
            <person name="Nishimura O"/>
            <person name="Nakagawa R"/>
            <person name="Tanegashima C"/>
            <person name="Kiyatake I"/>
            <person name="Matsumoto R"/>
            <person name="Murakumo K"/>
            <person name="Nishida K"/>
            <person name="Terakita A"/>
            <person name="Kuratani S"/>
            <person name="Sato K"/>
            <person name="Hyodo S Kuraku.S."/>
        </authorList>
    </citation>
    <scope>NUCLEOTIDE SEQUENCE [LARGE SCALE GENOMIC DNA]</scope>
</reference>
<feature type="domain" description="Nidogen G2 beta-barrel" evidence="21">
    <location>
        <begin position="3962"/>
        <end position="4184"/>
    </location>
</feature>
<keyword evidence="11" id="KW-0106">Calcium</keyword>
<evidence type="ECO:0000256" key="5">
    <source>
        <dbReference type="ARBA" id="ARBA00022525"/>
    </source>
</evidence>
<dbReference type="InterPro" id="IPR000742">
    <property type="entry name" value="EGF"/>
</dbReference>
<dbReference type="GO" id="GO:0005509">
    <property type="term" value="F:calcium ion binding"/>
    <property type="evidence" value="ECO:0007669"/>
    <property type="project" value="InterPro"/>
</dbReference>
<dbReference type="CDD" id="cd00054">
    <property type="entry name" value="EGF_CA"/>
    <property type="match status" value="7"/>
</dbReference>
<dbReference type="Gene3D" id="2.40.155.10">
    <property type="entry name" value="Green fluorescent protein"/>
    <property type="match status" value="1"/>
</dbReference>
<dbReference type="InterPro" id="IPR051170">
    <property type="entry name" value="Neural/epithelial_adhesion"/>
</dbReference>
<dbReference type="Pfam" id="PF13927">
    <property type="entry name" value="Ig_3"/>
    <property type="match status" value="8"/>
</dbReference>
<dbReference type="Gene3D" id="2.10.25.10">
    <property type="entry name" value="Laminin"/>
    <property type="match status" value="7"/>
</dbReference>
<evidence type="ECO:0000256" key="12">
    <source>
        <dbReference type="ARBA" id="ARBA00022989"/>
    </source>
</evidence>
<feature type="domain" description="Ig-like" evidence="20">
    <location>
        <begin position="2679"/>
        <end position="2767"/>
    </location>
</feature>
<feature type="domain" description="EGF-like" evidence="19">
    <location>
        <begin position="4367"/>
        <end position="4407"/>
    </location>
</feature>
<dbReference type="FunFam" id="2.60.40.10:FF:000706">
    <property type="entry name" value="Hemicentin 1"/>
    <property type="match status" value="1"/>
</dbReference>
<feature type="domain" description="Ig-like" evidence="20">
    <location>
        <begin position="3317"/>
        <end position="3405"/>
    </location>
</feature>
<dbReference type="Gene3D" id="2.20.100.10">
    <property type="entry name" value="Thrombospondin type-1 (TSP1) repeat"/>
    <property type="match status" value="4"/>
</dbReference>
<feature type="domain" description="Ig-like" evidence="20">
    <location>
        <begin position="3497"/>
        <end position="3581"/>
    </location>
</feature>
<keyword evidence="13" id="KW-0472">Membrane</keyword>
<keyword evidence="5" id="KW-0964">Secreted</keyword>
<dbReference type="PROSITE" id="PS50993">
    <property type="entry name" value="NIDOGEN_G2"/>
    <property type="match status" value="1"/>
</dbReference>
<feature type="domain" description="Ig-like" evidence="20">
    <location>
        <begin position="520"/>
        <end position="606"/>
    </location>
</feature>
<feature type="domain" description="Ig-like" evidence="20">
    <location>
        <begin position="1851"/>
        <end position="1946"/>
    </location>
</feature>
<feature type="domain" description="Ig-like" evidence="20">
    <location>
        <begin position="1569"/>
        <end position="1658"/>
    </location>
</feature>